<organism evidence="2 3">
    <name type="scientific">Magallana gigas</name>
    <name type="common">Pacific oyster</name>
    <name type="synonym">Crassostrea gigas</name>
    <dbReference type="NCBI Taxonomy" id="29159"/>
    <lineage>
        <taxon>Eukaryota</taxon>
        <taxon>Metazoa</taxon>
        <taxon>Spiralia</taxon>
        <taxon>Lophotrochozoa</taxon>
        <taxon>Mollusca</taxon>
        <taxon>Bivalvia</taxon>
        <taxon>Autobranchia</taxon>
        <taxon>Pteriomorphia</taxon>
        <taxon>Ostreida</taxon>
        <taxon>Ostreoidea</taxon>
        <taxon>Ostreidae</taxon>
        <taxon>Magallana</taxon>
    </lineage>
</organism>
<dbReference type="Gene3D" id="1.20.120.330">
    <property type="entry name" value="Nucleotidyltransferases domain 2"/>
    <property type="match status" value="1"/>
</dbReference>
<feature type="domain" description="Sacsin/Nov" evidence="1">
    <location>
        <begin position="33"/>
        <end position="260"/>
    </location>
</feature>
<dbReference type="InterPro" id="IPR036890">
    <property type="entry name" value="HATPase_C_sf"/>
</dbReference>
<protein>
    <recommendedName>
        <fullName evidence="1">Sacsin/Nov domain-containing protein</fullName>
    </recommendedName>
</protein>
<dbReference type="PANTHER" id="PTHR46919:SF2">
    <property type="entry name" value="SACSIN"/>
    <property type="match status" value="1"/>
</dbReference>
<dbReference type="OrthoDB" id="6140196at2759"/>
<feature type="domain" description="Sacsin/Nov" evidence="1">
    <location>
        <begin position="2388"/>
        <end position="2626"/>
    </location>
</feature>
<dbReference type="NCBIfam" id="NF047352">
    <property type="entry name" value="P_loop_sacsin"/>
    <property type="match status" value="3"/>
</dbReference>
<dbReference type="SUPFAM" id="SSF55874">
    <property type="entry name" value="ATPase domain of HSP90 chaperone/DNA topoisomerase II/histidine kinase"/>
    <property type="match status" value="3"/>
</dbReference>
<sequence>MASIDEGEDQGSDFVDFIDSNQEDSDYEGICKPPILRQLRNILDQYPDGSQIIRELVQNAEDAGARRFEIFYKEGDDKPASQLSYRSYFRTPALCVHNDGVFTAEDWKGIKSIYTSVKEKDALKVGRFGLGFKSIFHITDSPIIISGDQLLIINPMELPHRVCHKIPFRKLKTPKYKEAWSLMRSTLGLEGEGLFGLNETAIDNQLYPKTLFWFPLRQKDSELSNKIYTSEKMTELFKSFEEEAETILLFLKSVNLVSIFDSQFQKKFEVNLKGIEKDEDITEKREYIKSQVKGNELPAQSLWSEYKAVLTTWKPTFKQETRIQKWLVVNHFRGENDMVDSSMLELAQDEQLGYAPYVGVAFPLTHKIGMVFNGHVFCFLPLPFEPDGRSLTNLPVHVNGFFALTSNRRHMLWASHDQHESDDNRLKWNHLLISEVLSAAYIRLVKLLLEDSSILPEIIYSSLPNAETIDPKWSILLQPFYTEVLQMEIFHTESGDNQNGRMLSFEDSLFFNFDCAKETVSLEVKETLWNVLSVYTDNLVRLPYHLQFMINSKDFSRTKPRTINAKLVCSFLLKDPRYQSLQKAQKLHILHYLLDNTSVDQFENIQLLPTNDSRTCVSIKNDMETVYICLNGEEKMFPLLDKQLISLIPENKIVIDQLKKTVLSCGTTGKYAIKEFASPDFVPLLESSLEKQKISDGIPQSKQPEISKWISEIWQYLSKNEELIEKVQHLHILAETEGEKNVSVVQLHVLDGLYVLKRQGSSSISGAVCEVLQSFGVTLLNALPGFMPNASVERYVCSPTTSGVCDVLVKLLRQTTNINERYLIQKFEELSASKRKKFAVFMSQVNDMDATVNNFLKKLKIFPVVQKQNHNTLCSVSEVDKITPPKYAEYPISHPATMIDGNFKGIQLAIMLGCSRWTDEELTLDILTRIKDKKICENGKIDAFMDFFLSRIQFATPKQIEVSTLIPFIESEDGERRTPQELFEITENLENLFYEEKDRLPRNRQFVIKHINGLKTLRLKSSVDISIDDLEKTLDFIIGNDSSLSNETKLKIKTFENLANQLVNPTDLQNENNILEKMRSSSWMPPKTKKPIHYPQKMLWSCLEDKLQSPDKMYHSEYEMLVGSVALVAKSSLNSELLDYLLHQKPSSDLVLKQLLLLSENYNDCTNRSEFLPMLTAIYNYLANDRLLQSTVDVYREKNIVWTGNVFAKPKHVFIDFINDSTEKMTLEPYMYQIQIENEKHKILFSQLGCVDKIEVENILNILCDIKECQKSLSCENSKHNLLVVEGILNVLEELNDKNRLSGDEIDRILFPVKTRNNLFELLPAKECTYVDYKRENDEIEDDEEDLKFVHTKIRSSLAENLGVPSLTRRIVEIKGVEDIPWGQKEELTDRLKSLIEEYADGISVLKEMLQNADDAGATCLKILYDERTNEDAKKGLIDKGMAECQGPAIWVYNNAKFEEKDFQNIIKLGAGTKMADLTKIGKFGLGFCSVYNITDVPSILSGDSFVILDPRMIHLGKALKDNNPGLRFRISDSKTRHRLRHQLRPYNGIFECDFQSERPVMSYEGTIFRFPLRTAKQADETNRQISPKQYTKDDVARLIYKFIEDAGNLMLFIQNVNKIEFFHLPTQASEPHLFYSITRCFQNDKSNILAQANPNLDVQRKQPIQTMDNICISIKVHEDVEQLHQLFKQETITKKSSDTKWVIVWQIGTNAQTFPNTHTKNNVIIGGIAVPVMHSLKQCPEVKQSAMPFGFYPRGHVFCFLPLPQESYIPVHVNGYFAVESSRRRLISKYSDDLNSEGADWNIFLLKNVICDSYLCLLEKLADRCYRGNCYENWPHQGKDNMMNELVISFYEKLVTSERKLIFRDQGSSNIKRYSFKECVFLNPALRYESEGKICEKALECFLKFNSYEPEKHAMDLPRDTYKQLTMIPNCLSQLEENICDLKTFYLDSFFPSLSTEFWDQSTEERNKLVLLAFELENEEVKHVIKETQCIPTQPCGKLRRPSELIYPDQFSNRFCISRLFSENDERFPSEEFHKSSLVKELKIMGMMTDTLTNELVIDRVKSVTRLAQQPVKMTERCDCMLQYLELKKETHIQVQQVLQKIKFLPVLQKPPSWPFKWCATESEKFESGKKLCLKNCKNVAGCVSPIVNLDARFEQVLKYLGVQDTTDIDETVVLNQFQEIICVTPNEKINEIWEIYRDVYAYLNEKDCSYLSTFEDKCCLLTKSGLVKPNASALELRCDLEPFLFKVDDRWKYYENFLRCIGVKNTFSAHCLFETLKTIDPKEGETSKHVFEIIYILNMLSDTERRGDFQSICDLETILLPDKNKIMRKPGDLCIDDDRNIETKNNTFLFVHGDLNANTTSFFEIKSKCAQFIKRFAGAVSFGQSEALVTRLKGILEDYPCNVSILNELIQNADDAGATEIHFVHDQRFHPTELIFDKKLADTQGPSLVVYNNSCFSKSDIEGISKLGEGSKRLDPMTTGQFGIGFNAVYHITDVPSFLTIGETVPNGGALVMFDPHCEYVPLATLQNPGMIIENIQRIEENFPDMYRAYLTKEISRLTGTWFRLPLRSTAMAEKSKIKSEFNLTNQTLQQWFSSLENDLPKSLLFLSNIVNISISVISSDGQFQQIASVSAQRAPLVKEKLQKFNSDAKRYVHSLRSGEISLLEKGVSSQYQQELKIAIKDKTYKEMWCVSQVCGVYTDGTVDKKLLEGFRSKEVALSPRGGVAYEITIDSDSKSSRAFNFLPLPIMTYLPVHVNGHFAVNSARTSIWENDKPHEHLKRIWNSFLLEHVIPFAYIELVCFLRDDLFQITEMNTENTICVYNRLFPILKTVENTRWKTVVVRFYQLAFDHKVEIFPIFLPSDVCGSLCKSNHFLINQMYKVASGACVSFLSLKIDNHQFPSYICPQESDSNLILGENELWFDSELATLLKLLGMKLLDCSSDIAKSVQSILQMPESVLPCLCITDIMEFLRSWNSNAVDRCRISKIGVPITETLFKNIHTLRKIVRVCFGIRTYEHPKDLEGIPLCIQNDNVLEVFSKNNKKFVSEFSDLFPNSSQKFLHIDFANLFQNRLPKTQDFLMPLDIEFFSKLLSDDFKKLHSDKPIPLLENEKDKKWFLRCWEFLSLSHQKSNMKAYDAFLSSWCLLPVKTRSKRELFPFKMRFAILDASSFFEATVDVSKENHIMGKILSNLDIPSPLMEYIGKTFKGKQTVRSLCASENSPEIILDCLIHHRNCYIETKDAKEILIFMYNRLRNSFSTLESKFREVSLYKSFDGTLTNLDRLGAVIVIKAGCIPTSGLELFCQRRNLKILENNVYLHELYEKLSLERIDSISFYERYLLRYPEDLDHETRMKHIHHINENGLFLKGSNSMKNLITDFPFVKNTKTKRLQRVCDFFTPYPRICRRMFTEEELLPLDPFKDEKWKEFLFYAGLKTKIPVEMFLRFAKKIERRQENENDVNLCSDSKLLLNEILKIPNLYTEEQFLRELRGIKFITPSKVNKEYLHILGAFNSDTLISFENAVHHENELMTWSVCKILPDLNWQDKEHSWKVEEMLLIKRMPDLRDVISHVHKLCFEMDLAEKNKQTKTKLVRNVGQLHEFMGLIYTKLKDLTASANAVKEMENGFSETPLFYNKEKNCFLRWDQMILELRREDEISTYLCRGSEIYGAHFNFFRKLGVTNEVSYFHYVRVFHVLKSLIGDRPLMCEELSVCQKAMNGLLESIEKLSHSSMIEEEKIDKLNEFPCVYLPTDANRLEKSIGLTICDIPDFEDRLVNVNDIQFVKRAHSSYSRNKLLLLLPSYFRPKCISQQVKEVVCKKDGCQSSEEIRLLNKRVHKKEFMDSLFAILSLSTSISDSEKENYRANLEILRFEQVSNLETTLIFQSNGVEIQGSNKSREIFYDPYDSVVFIKIKQGTRSVFRYVRDLAFDAIVKCTSDVANQYQTEILRLLESETVDELKKVLSGLKVSVELKWEPELGSYVPEDLHDYLENSIQHLRPDEIVALEILNPAFDAVEDYVYIYVKVIKKKDTNMFPMYEINDGSEIRPEIAFKLYRFVSANNDTPSRELERYTDLGGEAYQTRVGVIFEEIKKTLIEAWKYKERDFRRVKNRSLLNWHPDRHPNNPIATEITQYILEIFRRLKNGEFREQVQNCSESFMRQRNFYYRHRKNSGDYVFYGERNPTHAQPRREDDDGWINDYANRCRHRRRRYYSGWAFCGGGGGTSSTEYQPNPQPQVGKLWLKQAKYNMRAARMELDQSISSDWDNGRNWICYKCHSTIETSLKSLLFRQDAQKAGVNLSNHDLVSLSHCLSIQEMTEACRRFRSEVCDNRDLMIDPSVGHVPGEAFTAEQAEGACRIATEIIDFCDEQWDS</sequence>
<accession>A0A8W8HL76</accession>
<name>A0A8W8HL76_MAGGI</name>
<dbReference type="Gene3D" id="3.30.565.10">
    <property type="entry name" value="Histidine kinase-like ATPase, C-terminal domain"/>
    <property type="match status" value="1"/>
</dbReference>
<feature type="domain" description="Sacsin/Nov" evidence="1">
    <location>
        <begin position="1385"/>
        <end position="1634"/>
    </location>
</feature>
<evidence type="ECO:0000259" key="1">
    <source>
        <dbReference type="Pfam" id="PF25794"/>
    </source>
</evidence>
<dbReference type="SUPFAM" id="SSF81593">
    <property type="entry name" value="Nucleotidyltransferase substrate binding subunit/domain"/>
    <property type="match status" value="1"/>
</dbReference>
<dbReference type="Gene3D" id="1.10.287.110">
    <property type="entry name" value="DnaJ domain"/>
    <property type="match status" value="1"/>
</dbReference>
<dbReference type="Pfam" id="PF25794">
    <property type="entry name" value="SACS"/>
    <property type="match status" value="3"/>
</dbReference>
<evidence type="ECO:0000313" key="2">
    <source>
        <dbReference type="EnsemblMetazoa" id="G10080.1:cds"/>
    </source>
</evidence>
<dbReference type="InterPro" id="IPR058210">
    <property type="entry name" value="SACS/Nov_dom"/>
</dbReference>
<dbReference type="Proteomes" id="UP000005408">
    <property type="component" value="Unassembled WGS sequence"/>
</dbReference>
<dbReference type="PANTHER" id="PTHR46919">
    <property type="entry name" value="ZINC FINGER, C3HC4 TYPE (RING FINGER) FAMILY PROTEIN"/>
    <property type="match status" value="1"/>
</dbReference>
<dbReference type="EnsemblMetazoa" id="G10080.1">
    <property type="protein sequence ID" value="G10080.1:cds"/>
    <property type="gene ID" value="G10080"/>
</dbReference>
<dbReference type="OMA" id="RIANDCC"/>
<dbReference type="InterPro" id="IPR036869">
    <property type="entry name" value="J_dom_sf"/>
</dbReference>
<keyword evidence="3" id="KW-1185">Reference proteome</keyword>
<proteinExistence type="predicted"/>
<evidence type="ECO:0000313" key="3">
    <source>
        <dbReference type="Proteomes" id="UP000005408"/>
    </source>
</evidence>
<reference evidence="2" key="1">
    <citation type="submission" date="2022-08" db="UniProtKB">
        <authorList>
            <consortium name="EnsemblMetazoa"/>
        </authorList>
    </citation>
    <scope>IDENTIFICATION</scope>
    <source>
        <strain evidence="2">05x7-T-G4-1.051#20</strain>
    </source>
</reference>